<dbReference type="EMBL" id="UIGB01000001">
    <property type="protein sequence ID" value="SUU86083.1"/>
    <property type="molecule type" value="Genomic_DNA"/>
</dbReference>
<dbReference type="OrthoDB" id="9770625at2"/>
<dbReference type="RefSeq" id="WP_002716907.1">
    <property type="nucleotide sequence ID" value="NZ_UIGB01000001.1"/>
</dbReference>
<evidence type="ECO:0000313" key="2">
    <source>
        <dbReference type="EMBL" id="SUU86083.1"/>
    </source>
</evidence>
<accession>A0A380WCH6</accession>
<organism evidence="2 3">
    <name type="scientific">Afipia felis</name>
    <name type="common">Cat scratch disease bacillus</name>
    <dbReference type="NCBI Taxonomy" id="1035"/>
    <lineage>
        <taxon>Bacteria</taxon>
        <taxon>Pseudomonadati</taxon>
        <taxon>Pseudomonadota</taxon>
        <taxon>Alphaproteobacteria</taxon>
        <taxon>Hyphomicrobiales</taxon>
        <taxon>Nitrobacteraceae</taxon>
        <taxon>Afipia</taxon>
    </lineage>
</organism>
<name>A0A380WCH6_AFIFE</name>
<sequence length="241" mass="25186">MTDRDAGYREGIEAAAKVAENMVGDDGVRGSKVRNATAETIAFNIRALPLPSTPDDAEVGAVEPCCPFCGRDPFHRVDNGVGMEAVAVTCCELGDQFYRGLRPEPETVTMEWDEFVEIGQRLAGISPSPASDGAIREAFIAGATAVHNEWLAATERDEGPPRGDPDFSEAASDYAALSAHAGDAAKESGGGAESSRTVCPLTDPAKYTGGTDASRLQASAGVAPGPPDTHAETISNQENFK</sequence>
<proteinExistence type="predicted"/>
<evidence type="ECO:0000256" key="1">
    <source>
        <dbReference type="SAM" id="MobiDB-lite"/>
    </source>
</evidence>
<evidence type="ECO:0000313" key="3">
    <source>
        <dbReference type="Proteomes" id="UP000254343"/>
    </source>
</evidence>
<dbReference type="AlphaFoldDB" id="A0A380WCH6"/>
<dbReference type="Proteomes" id="UP000254343">
    <property type="component" value="Unassembled WGS sequence"/>
</dbReference>
<protein>
    <submittedName>
        <fullName evidence="2">Uncharacterized protein</fullName>
    </submittedName>
</protein>
<gene>
    <name evidence="2" type="ORF">NCTC12722_03304</name>
</gene>
<feature type="compositionally biased region" description="Polar residues" evidence="1">
    <location>
        <begin position="232"/>
        <end position="241"/>
    </location>
</feature>
<feature type="region of interest" description="Disordered" evidence="1">
    <location>
        <begin position="179"/>
        <end position="241"/>
    </location>
</feature>
<reference evidence="2 3" key="1">
    <citation type="submission" date="2018-06" db="EMBL/GenBank/DDBJ databases">
        <authorList>
            <consortium name="Pathogen Informatics"/>
            <person name="Doyle S."/>
        </authorList>
    </citation>
    <scope>NUCLEOTIDE SEQUENCE [LARGE SCALE GENOMIC DNA]</scope>
    <source>
        <strain evidence="2 3">NCTC12722</strain>
    </source>
</reference>